<dbReference type="EMBL" id="JBIAMT010000001">
    <property type="protein sequence ID" value="MFF0495816.1"/>
    <property type="molecule type" value="Genomic_DNA"/>
</dbReference>
<gene>
    <name evidence="3" type="ORF">ACFYU5_05390</name>
</gene>
<keyword evidence="4" id="KW-1185">Reference proteome</keyword>
<evidence type="ECO:0000256" key="1">
    <source>
        <dbReference type="SAM" id="MobiDB-lite"/>
    </source>
</evidence>
<accession>A0ABW6NXP6</accession>
<organism evidence="3 4">
    <name type="scientific">Nocardia aobensis</name>
    <dbReference type="NCBI Taxonomy" id="257277"/>
    <lineage>
        <taxon>Bacteria</taxon>
        <taxon>Bacillati</taxon>
        <taxon>Actinomycetota</taxon>
        <taxon>Actinomycetes</taxon>
        <taxon>Mycobacteriales</taxon>
        <taxon>Nocardiaceae</taxon>
        <taxon>Nocardia</taxon>
    </lineage>
</organism>
<keyword evidence="2" id="KW-0472">Membrane</keyword>
<name>A0ABW6NXP6_9NOCA</name>
<evidence type="ECO:0000313" key="4">
    <source>
        <dbReference type="Proteomes" id="UP001601442"/>
    </source>
</evidence>
<dbReference type="RefSeq" id="WP_387390248.1">
    <property type="nucleotide sequence ID" value="NZ_JBIAMT010000001.1"/>
</dbReference>
<keyword evidence="2" id="KW-0812">Transmembrane</keyword>
<evidence type="ECO:0000256" key="2">
    <source>
        <dbReference type="SAM" id="Phobius"/>
    </source>
</evidence>
<dbReference type="Proteomes" id="UP001601442">
    <property type="component" value="Unassembled WGS sequence"/>
</dbReference>
<sequence length="179" mass="18241">MPTDRAAPSGVSRTTDGLGSRCGAYDEDGIMHETTISRPPRQRVRRRAGTVVAGAILGAAAVFALAIPQTANAAVTRLGATPDMNFGIATNYGSGCSYTLQANVTDPVAPVIFYDNGAPIGVAPPGGAYALITWVPAVPGRHTLSAVQADRPAQMPAAMLDLPVGTGIHLGYACLVIGG</sequence>
<evidence type="ECO:0000313" key="3">
    <source>
        <dbReference type="EMBL" id="MFF0495816.1"/>
    </source>
</evidence>
<reference evidence="3 4" key="1">
    <citation type="submission" date="2024-10" db="EMBL/GenBank/DDBJ databases">
        <title>The Natural Products Discovery Center: Release of the First 8490 Sequenced Strains for Exploring Actinobacteria Biosynthetic Diversity.</title>
        <authorList>
            <person name="Kalkreuter E."/>
            <person name="Kautsar S.A."/>
            <person name="Yang D."/>
            <person name="Bader C.D."/>
            <person name="Teijaro C.N."/>
            <person name="Fluegel L."/>
            <person name="Davis C.M."/>
            <person name="Simpson J.R."/>
            <person name="Lauterbach L."/>
            <person name="Steele A.D."/>
            <person name="Gui C."/>
            <person name="Meng S."/>
            <person name="Li G."/>
            <person name="Viehrig K."/>
            <person name="Ye F."/>
            <person name="Su P."/>
            <person name="Kiefer A.F."/>
            <person name="Nichols A."/>
            <person name="Cepeda A.J."/>
            <person name="Yan W."/>
            <person name="Fan B."/>
            <person name="Jiang Y."/>
            <person name="Adhikari A."/>
            <person name="Zheng C.-J."/>
            <person name="Schuster L."/>
            <person name="Cowan T.M."/>
            <person name="Smanski M.J."/>
            <person name="Chevrette M.G."/>
            <person name="De Carvalho L.P.S."/>
            <person name="Shen B."/>
        </authorList>
    </citation>
    <scope>NUCLEOTIDE SEQUENCE [LARGE SCALE GENOMIC DNA]</scope>
    <source>
        <strain evidence="3 4">NPDC004119</strain>
    </source>
</reference>
<proteinExistence type="predicted"/>
<feature type="region of interest" description="Disordered" evidence="1">
    <location>
        <begin position="1"/>
        <end position="24"/>
    </location>
</feature>
<evidence type="ECO:0008006" key="5">
    <source>
        <dbReference type="Google" id="ProtNLM"/>
    </source>
</evidence>
<feature type="transmembrane region" description="Helical" evidence="2">
    <location>
        <begin position="48"/>
        <end position="67"/>
    </location>
</feature>
<protein>
    <recommendedName>
        <fullName evidence="5">Ig-like domain repeat protein</fullName>
    </recommendedName>
</protein>
<comment type="caution">
    <text evidence="3">The sequence shown here is derived from an EMBL/GenBank/DDBJ whole genome shotgun (WGS) entry which is preliminary data.</text>
</comment>
<keyword evidence="2" id="KW-1133">Transmembrane helix</keyword>